<keyword evidence="1" id="KW-1133">Transmembrane helix</keyword>
<feature type="transmembrane region" description="Helical" evidence="1">
    <location>
        <begin position="169"/>
        <end position="191"/>
    </location>
</feature>
<keyword evidence="1" id="KW-0472">Membrane</keyword>
<protein>
    <submittedName>
        <fullName evidence="2">Uncharacterized protein</fullName>
    </submittedName>
</protein>
<dbReference type="STRING" id="29529.SAMN04488122_2667"/>
<evidence type="ECO:0000313" key="3">
    <source>
        <dbReference type="Proteomes" id="UP000199310"/>
    </source>
</evidence>
<feature type="transmembrane region" description="Helical" evidence="1">
    <location>
        <begin position="197"/>
        <end position="218"/>
    </location>
</feature>
<keyword evidence="1" id="KW-0812">Transmembrane</keyword>
<proteinExistence type="predicted"/>
<evidence type="ECO:0000256" key="1">
    <source>
        <dbReference type="SAM" id="Phobius"/>
    </source>
</evidence>
<evidence type="ECO:0000313" key="2">
    <source>
        <dbReference type="EMBL" id="SEW38848.1"/>
    </source>
</evidence>
<gene>
    <name evidence="2" type="ORF">SAMN04488122_2667</name>
</gene>
<name>A0A1I0RDF7_9BACT</name>
<dbReference type="OrthoDB" id="876994at2"/>
<organism evidence="2 3">
    <name type="scientific">Chitinophaga arvensicola</name>
    <dbReference type="NCBI Taxonomy" id="29529"/>
    <lineage>
        <taxon>Bacteria</taxon>
        <taxon>Pseudomonadati</taxon>
        <taxon>Bacteroidota</taxon>
        <taxon>Chitinophagia</taxon>
        <taxon>Chitinophagales</taxon>
        <taxon>Chitinophagaceae</taxon>
        <taxon>Chitinophaga</taxon>
    </lineage>
</organism>
<dbReference type="Proteomes" id="UP000199310">
    <property type="component" value="Unassembled WGS sequence"/>
</dbReference>
<accession>A0A1I0RDF7</accession>
<sequence length="232" mass="25401">MNLIQLSARFIIRQSFHLSVKIIESCSDTSTCREQLQALKQLPPGTLGHDIASCLEQHRLRLVPGFESHDLKHVLLGFKMTPEDEIRLQAFMIGNGNYTMASFAIFIYGALLLPDRWSTFYSDWCKGRETVPVSTWTLESHAYCDTVAIQQYIAHPVPQIPFMNRFVKFGAMAAIVAGVSGMLFCLPFLFSASVADLVGAGFPFVGGAVIASAGLIALSNVTGIKAKEVLAV</sequence>
<dbReference type="AlphaFoldDB" id="A0A1I0RDF7"/>
<reference evidence="3" key="1">
    <citation type="submission" date="2016-10" db="EMBL/GenBank/DDBJ databases">
        <authorList>
            <person name="Varghese N."/>
            <person name="Submissions S."/>
        </authorList>
    </citation>
    <scope>NUCLEOTIDE SEQUENCE [LARGE SCALE GENOMIC DNA]</scope>
    <source>
        <strain evidence="3">DSM 3695</strain>
    </source>
</reference>
<dbReference type="EMBL" id="FOJG01000001">
    <property type="protein sequence ID" value="SEW38848.1"/>
    <property type="molecule type" value="Genomic_DNA"/>
</dbReference>
<dbReference type="RefSeq" id="WP_089895412.1">
    <property type="nucleotide sequence ID" value="NZ_FOJG01000001.1"/>
</dbReference>
<keyword evidence="3" id="KW-1185">Reference proteome</keyword>